<evidence type="ECO:0000313" key="3">
    <source>
        <dbReference type="Proteomes" id="UP000838878"/>
    </source>
</evidence>
<gene>
    <name evidence="2" type="ORF">BINO364_LOCUS13618</name>
</gene>
<organism evidence="2 3">
    <name type="scientific">Brenthis ino</name>
    <name type="common">lesser marbled fritillary</name>
    <dbReference type="NCBI Taxonomy" id="405034"/>
    <lineage>
        <taxon>Eukaryota</taxon>
        <taxon>Metazoa</taxon>
        <taxon>Ecdysozoa</taxon>
        <taxon>Arthropoda</taxon>
        <taxon>Hexapoda</taxon>
        <taxon>Insecta</taxon>
        <taxon>Pterygota</taxon>
        <taxon>Neoptera</taxon>
        <taxon>Endopterygota</taxon>
        <taxon>Lepidoptera</taxon>
        <taxon>Glossata</taxon>
        <taxon>Ditrysia</taxon>
        <taxon>Papilionoidea</taxon>
        <taxon>Nymphalidae</taxon>
        <taxon>Heliconiinae</taxon>
        <taxon>Argynnini</taxon>
        <taxon>Brenthis</taxon>
    </lineage>
</organism>
<keyword evidence="3" id="KW-1185">Reference proteome</keyword>
<feature type="non-terminal residue" evidence="2">
    <location>
        <position position="208"/>
    </location>
</feature>
<protein>
    <submittedName>
        <fullName evidence="2">Uncharacterized protein</fullName>
    </submittedName>
</protein>
<dbReference type="Proteomes" id="UP000838878">
    <property type="component" value="Chromosome 7"/>
</dbReference>
<dbReference type="PROSITE" id="PS51257">
    <property type="entry name" value="PROKAR_LIPOPROTEIN"/>
    <property type="match status" value="1"/>
</dbReference>
<evidence type="ECO:0000256" key="1">
    <source>
        <dbReference type="SAM" id="MobiDB-lite"/>
    </source>
</evidence>
<dbReference type="EMBL" id="OV170227">
    <property type="protein sequence ID" value="CAH0728398.1"/>
    <property type="molecule type" value="Genomic_DNA"/>
</dbReference>
<reference evidence="2" key="1">
    <citation type="submission" date="2021-12" db="EMBL/GenBank/DDBJ databases">
        <authorList>
            <person name="Martin H S."/>
        </authorList>
    </citation>
    <scope>NUCLEOTIDE SEQUENCE</scope>
</reference>
<dbReference type="AlphaFoldDB" id="A0A8J9VQY8"/>
<feature type="region of interest" description="Disordered" evidence="1">
    <location>
        <begin position="107"/>
        <end position="176"/>
    </location>
</feature>
<dbReference type="OrthoDB" id="6914056at2759"/>
<sequence length="208" mass="22698">MKIVASSIAPLSLGCHRSACAAPCAAIVTSGDVRRKAVIDNEEISDYYVGQDFSILSNSIENTDNEGLGVEKPESTLPPVAEIIVNQLRGIAQKNKIQNRTHRIRALVPGEHAQSNNSDKSENNSDYELPPPSPSPVSSSTPSINSCLERLDLNNSPESEHIQNDDEQPLEPSDLYHSEALQLTLVLQKTFPNTPSRELNFEKVPSLS</sequence>
<name>A0A8J9VQY8_9NEOP</name>
<proteinExistence type="predicted"/>
<evidence type="ECO:0000313" key="2">
    <source>
        <dbReference type="EMBL" id="CAH0728398.1"/>
    </source>
</evidence>
<accession>A0A8J9VQY8</accession>